<keyword evidence="3" id="KW-1185">Reference proteome</keyword>
<comment type="caution">
    <text evidence="2">The sequence shown here is derived from an EMBL/GenBank/DDBJ whole genome shotgun (WGS) entry which is preliminary data.</text>
</comment>
<accession>A0ABQ6PHU1</accession>
<proteinExistence type="predicted"/>
<protein>
    <submittedName>
        <fullName evidence="2">Uncharacterized protein</fullName>
    </submittedName>
</protein>
<evidence type="ECO:0000313" key="2">
    <source>
        <dbReference type="EMBL" id="GMQ27384.1"/>
    </source>
</evidence>
<keyword evidence="1" id="KW-0812">Transmembrane</keyword>
<sequence length="42" mass="4779">MQKIDFQIIISLSVYHGFAAGIWNVCLMRKLLKKISDGLDLV</sequence>
<name>A0ABQ6PHU1_9BACT</name>
<organism evidence="2 3">
    <name type="scientific">Algoriphagus confluentis</name>
    <dbReference type="NCBI Taxonomy" id="1697556"/>
    <lineage>
        <taxon>Bacteria</taxon>
        <taxon>Pseudomonadati</taxon>
        <taxon>Bacteroidota</taxon>
        <taxon>Cytophagia</taxon>
        <taxon>Cytophagales</taxon>
        <taxon>Cyclobacteriaceae</taxon>
        <taxon>Algoriphagus</taxon>
    </lineage>
</organism>
<keyword evidence="1" id="KW-1133">Transmembrane helix</keyword>
<evidence type="ECO:0000256" key="1">
    <source>
        <dbReference type="SAM" id="Phobius"/>
    </source>
</evidence>
<gene>
    <name evidence="2" type="ORF">Aconfl_00260</name>
</gene>
<keyword evidence="1" id="KW-0472">Membrane</keyword>
<feature type="transmembrane region" description="Helical" evidence="1">
    <location>
        <begin position="6"/>
        <end position="26"/>
    </location>
</feature>
<reference evidence="2 3" key="1">
    <citation type="submission" date="2023-08" db="EMBL/GenBank/DDBJ databases">
        <title>Draft genome sequence of Algoriphagus confluentis.</title>
        <authorList>
            <person name="Takatani N."/>
            <person name="Hosokawa M."/>
            <person name="Sawabe T."/>
        </authorList>
    </citation>
    <scope>NUCLEOTIDE SEQUENCE [LARGE SCALE GENOMIC DNA]</scope>
    <source>
        <strain evidence="2 3">NBRC 111222</strain>
    </source>
</reference>
<dbReference type="Proteomes" id="UP001338309">
    <property type="component" value="Unassembled WGS sequence"/>
</dbReference>
<dbReference type="EMBL" id="BTPD01000001">
    <property type="protein sequence ID" value="GMQ27384.1"/>
    <property type="molecule type" value="Genomic_DNA"/>
</dbReference>
<evidence type="ECO:0000313" key="3">
    <source>
        <dbReference type="Proteomes" id="UP001338309"/>
    </source>
</evidence>